<dbReference type="SUPFAM" id="SSF53474">
    <property type="entry name" value="alpha/beta-Hydrolases"/>
    <property type="match status" value="1"/>
</dbReference>
<name>A0A8T0GP29_CERPU</name>
<accession>A0A8T0GP29</accession>
<proteinExistence type="predicted"/>
<evidence type="ECO:0000256" key="1">
    <source>
        <dbReference type="ARBA" id="ARBA00022801"/>
    </source>
</evidence>
<dbReference type="InterPro" id="IPR000073">
    <property type="entry name" value="AB_hydrolase_1"/>
</dbReference>
<dbReference type="GO" id="GO:0004301">
    <property type="term" value="F:epoxide hydrolase activity"/>
    <property type="evidence" value="ECO:0007669"/>
    <property type="project" value="TreeGrafter"/>
</dbReference>
<dbReference type="Proteomes" id="UP000822688">
    <property type="component" value="Chromosome 10"/>
</dbReference>
<sequence>MTNDVVYYRNASLSEINMFYREAGDPSHPTILLLHGFPTSSHMFRGLIPLLACFLHVVAPDFPGFGYTESPPATDFDYTFDHLSNTVEELIQHLGISHYFVYIMDYGAPVGLRLMEAHPDRILGLVVQNGIAHEEGLTSFWDPIRKYWKDRTPENEKALLTLFTFDTTRYQYVTGAKDVEKISPDNWYLDYYFLQLPGHTQIQLDLFYDYQTNLKRYPAFQATFRKYQFPTLIVWGKNDFIFGVPGAKAYLRDLPHAELHLLDGGHFVLEDHLKQIAKYILRFAKKVTV</sequence>
<dbReference type="PRINTS" id="PR00111">
    <property type="entry name" value="ABHYDROLASE"/>
</dbReference>
<evidence type="ECO:0000313" key="3">
    <source>
        <dbReference type="EMBL" id="KAG0558772.1"/>
    </source>
</evidence>
<protein>
    <recommendedName>
        <fullName evidence="2">AB hydrolase-1 domain-containing protein</fullName>
    </recommendedName>
</protein>
<dbReference type="InterPro" id="IPR051340">
    <property type="entry name" value="Haloalkane_dehalogenase"/>
</dbReference>
<feature type="domain" description="AB hydrolase-1" evidence="2">
    <location>
        <begin position="29"/>
        <end position="272"/>
    </location>
</feature>
<dbReference type="PANTHER" id="PTHR42977:SF3">
    <property type="entry name" value="AB HYDROLASE-1 DOMAIN-CONTAINING PROTEIN"/>
    <property type="match status" value="1"/>
</dbReference>
<keyword evidence="1" id="KW-0378">Hydrolase</keyword>
<dbReference type="AlphaFoldDB" id="A0A8T0GP29"/>
<dbReference type="EMBL" id="CM026431">
    <property type="protein sequence ID" value="KAG0558774.1"/>
    <property type="molecule type" value="Genomic_DNA"/>
</dbReference>
<keyword evidence="4" id="KW-1185">Reference proteome</keyword>
<dbReference type="EMBL" id="CM026431">
    <property type="protein sequence ID" value="KAG0558773.1"/>
    <property type="molecule type" value="Genomic_DNA"/>
</dbReference>
<dbReference type="EMBL" id="CM026431">
    <property type="protein sequence ID" value="KAG0558772.1"/>
    <property type="molecule type" value="Genomic_DNA"/>
</dbReference>
<dbReference type="Gene3D" id="3.40.50.1820">
    <property type="entry name" value="alpha/beta hydrolase"/>
    <property type="match status" value="1"/>
</dbReference>
<organism evidence="3 4">
    <name type="scientific">Ceratodon purpureus</name>
    <name type="common">Fire moss</name>
    <name type="synonym">Dicranum purpureum</name>
    <dbReference type="NCBI Taxonomy" id="3225"/>
    <lineage>
        <taxon>Eukaryota</taxon>
        <taxon>Viridiplantae</taxon>
        <taxon>Streptophyta</taxon>
        <taxon>Embryophyta</taxon>
        <taxon>Bryophyta</taxon>
        <taxon>Bryophytina</taxon>
        <taxon>Bryopsida</taxon>
        <taxon>Dicranidae</taxon>
        <taxon>Pseudoditrichales</taxon>
        <taxon>Ditrichaceae</taxon>
        <taxon>Ceratodon</taxon>
    </lineage>
</organism>
<evidence type="ECO:0000313" key="4">
    <source>
        <dbReference type="Proteomes" id="UP000822688"/>
    </source>
</evidence>
<comment type="caution">
    <text evidence="3">The sequence shown here is derived from an EMBL/GenBank/DDBJ whole genome shotgun (WGS) entry which is preliminary data.</text>
</comment>
<dbReference type="InterPro" id="IPR000639">
    <property type="entry name" value="Epox_hydrolase-like"/>
</dbReference>
<dbReference type="Pfam" id="PF00561">
    <property type="entry name" value="Abhydrolase_1"/>
    <property type="match status" value="1"/>
</dbReference>
<gene>
    <name evidence="3" type="ORF">KC19_10G053300</name>
</gene>
<reference evidence="3" key="1">
    <citation type="submission" date="2020-06" db="EMBL/GenBank/DDBJ databases">
        <title>WGS assembly of Ceratodon purpureus strain R40.</title>
        <authorList>
            <person name="Carey S.B."/>
            <person name="Jenkins J."/>
            <person name="Shu S."/>
            <person name="Lovell J.T."/>
            <person name="Sreedasyam A."/>
            <person name="Maumus F."/>
            <person name="Tiley G.P."/>
            <person name="Fernandez-Pozo N."/>
            <person name="Barry K."/>
            <person name="Chen C."/>
            <person name="Wang M."/>
            <person name="Lipzen A."/>
            <person name="Daum C."/>
            <person name="Saski C.A."/>
            <person name="Payton A.C."/>
            <person name="Mcbreen J.C."/>
            <person name="Conrad R.E."/>
            <person name="Kollar L.M."/>
            <person name="Olsson S."/>
            <person name="Huttunen S."/>
            <person name="Landis J.B."/>
            <person name="Wickett N.J."/>
            <person name="Johnson M.G."/>
            <person name="Rensing S.A."/>
            <person name="Grimwood J."/>
            <person name="Schmutz J."/>
            <person name="Mcdaniel S.F."/>
        </authorList>
    </citation>
    <scope>NUCLEOTIDE SEQUENCE</scope>
    <source>
        <strain evidence="3">R40</strain>
    </source>
</reference>
<dbReference type="PRINTS" id="PR00412">
    <property type="entry name" value="EPOXHYDRLASE"/>
</dbReference>
<evidence type="ECO:0000259" key="2">
    <source>
        <dbReference type="Pfam" id="PF00561"/>
    </source>
</evidence>
<dbReference type="FunFam" id="3.40.50.1820:FF:000173">
    <property type="entry name" value="Alpha/beta hydrolase"/>
    <property type="match status" value="1"/>
</dbReference>
<dbReference type="PANTHER" id="PTHR42977">
    <property type="entry name" value="HYDROLASE-RELATED"/>
    <property type="match status" value="1"/>
</dbReference>
<dbReference type="InterPro" id="IPR029058">
    <property type="entry name" value="AB_hydrolase_fold"/>
</dbReference>